<evidence type="ECO:0000313" key="1">
    <source>
        <dbReference type="EMBL" id="GLF96649.1"/>
    </source>
</evidence>
<dbReference type="Gene3D" id="2.30.110.10">
    <property type="entry name" value="Electron Transport, Fmn-binding Protein, Chain A"/>
    <property type="match status" value="1"/>
</dbReference>
<dbReference type="Pfam" id="PF12900">
    <property type="entry name" value="Pyridox_ox_2"/>
    <property type="match status" value="1"/>
</dbReference>
<comment type="caution">
    <text evidence="1">The sequence shown here is derived from an EMBL/GenBank/DDBJ whole genome shotgun (WGS) entry which is preliminary data.</text>
</comment>
<dbReference type="SUPFAM" id="SSF50475">
    <property type="entry name" value="FMN-binding split barrel"/>
    <property type="match status" value="1"/>
</dbReference>
<reference evidence="1 2" key="1">
    <citation type="submission" date="2022-10" db="EMBL/GenBank/DDBJ databases">
        <title>Draft genome sequence of Streptomyces sp. YSPA8.</title>
        <authorList>
            <person name="Moriuchi R."/>
            <person name="Dohra H."/>
            <person name="Yamamura H."/>
            <person name="Kodani S."/>
        </authorList>
    </citation>
    <scope>NUCLEOTIDE SEQUENCE [LARGE SCALE GENOMIC DNA]</scope>
    <source>
        <strain evidence="1 2">YSPA8</strain>
    </source>
</reference>
<evidence type="ECO:0000313" key="2">
    <source>
        <dbReference type="Proteomes" id="UP001291653"/>
    </source>
</evidence>
<keyword evidence="2" id="KW-1185">Reference proteome</keyword>
<dbReference type="InterPro" id="IPR024747">
    <property type="entry name" value="Pyridox_Oxase-rel"/>
</dbReference>
<organism evidence="1 2">
    <name type="scientific">Streptomyces yaizuensis</name>
    <dbReference type="NCBI Taxonomy" id="2989713"/>
    <lineage>
        <taxon>Bacteria</taxon>
        <taxon>Bacillati</taxon>
        <taxon>Actinomycetota</taxon>
        <taxon>Actinomycetes</taxon>
        <taxon>Kitasatosporales</taxon>
        <taxon>Streptomycetaceae</taxon>
        <taxon>Streptomyces</taxon>
    </lineage>
</organism>
<proteinExistence type="predicted"/>
<sequence>MPIEEPRAATTFAPRAVATFAPRAAIAVTDAVAPLVADAIAVADEPEELRGVRLLTGVSYGRLATSMRAMPFVAPARHIVRDDQTVLLRIHRGFGYHRACNGSVVAYGADNFNSGGRTMWSVQFTGLAQIVVPTEEDLRRFGDEPLRADGERFEPVHLHIEPQFVTVHTLDYREEQHNRHSE</sequence>
<name>A0ABQ5P215_9ACTN</name>
<gene>
    <name evidence="1" type="ORF">SYYSPA8_20150</name>
</gene>
<protein>
    <submittedName>
        <fullName evidence="1">Pyridoxamine 5'-phosphate oxidase family protein</fullName>
    </submittedName>
</protein>
<dbReference type="InterPro" id="IPR012349">
    <property type="entry name" value="Split_barrel_FMN-bd"/>
</dbReference>
<dbReference type="RefSeq" id="WP_323448671.1">
    <property type="nucleotide sequence ID" value="NZ_BSBI01000008.1"/>
</dbReference>
<dbReference type="EMBL" id="BSBI01000008">
    <property type="protein sequence ID" value="GLF96649.1"/>
    <property type="molecule type" value="Genomic_DNA"/>
</dbReference>
<accession>A0ABQ5P215</accession>
<dbReference type="Proteomes" id="UP001291653">
    <property type="component" value="Unassembled WGS sequence"/>
</dbReference>